<evidence type="ECO:0000313" key="2">
    <source>
        <dbReference type="EMBL" id="OGW98531.1"/>
    </source>
</evidence>
<evidence type="ECO:0000313" key="3">
    <source>
        <dbReference type="Proteomes" id="UP000178187"/>
    </source>
</evidence>
<dbReference type="InterPro" id="IPR025474">
    <property type="entry name" value="DUF4325"/>
</dbReference>
<dbReference type="AlphaFoldDB" id="A0A1G1L069"/>
<sequence>MPNLEKEEEIILNFEKIDRASQSFIHSLISGPIRKFGADKTLKLITFKSCSSTVKTMINIVLDYLQDALQDNESEKKE</sequence>
<evidence type="ECO:0000259" key="1">
    <source>
        <dbReference type="Pfam" id="PF14213"/>
    </source>
</evidence>
<protein>
    <recommendedName>
        <fullName evidence="1">DUF4325 domain-containing protein</fullName>
    </recommendedName>
</protein>
<dbReference type="Pfam" id="PF14213">
    <property type="entry name" value="DUF4325"/>
    <property type="match status" value="1"/>
</dbReference>
<dbReference type="EMBL" id="MHFR01000032">
    <property type="protein sequence ID" value="OGW98531.1"/>
    <property type="molecule type" value="Genomic_DNA"/>
</dbReference>
<reference evidence="2 3" key="1">
    <citation type="journal article" date="2016" name="Nat. Commun.">
        <title>Thousands of microbial genomes shed light on interconnected biogeochemical processes in an aquifer system.</title>
        <authorList>
            <person name="Anantharaman K."/>
            <person name="Brown C.T."/>
            <person name="Hug L.A."/>
            <person name="Sharon I."/>
            <person name="Castelle C.J."/>
            <person name="Probst A.J."/>
            <person name="Thomas B.C."/>
            <person name="Singh A."/>
            <person name="Wilkins M.J."/>
            <person name="Karaoz U."/>
            <person name="Brodie E.L."/>
            <person name="Williams K.H."/>
            <person name="Hubbard S.S."/>
            <person name="Banfield J.F."/>
        </authorList>
    </citation>
    <scope>NUCLEOTIDE SEQUENCE [LARGE SCALE GENOMIC DNA]</scope>
</reference>
<comment type="caution">
    <text evidence="2">The sequence shown here is derived from an EMBL/GenBank/DDBJ whole genome shotgun (WGS) entry which is preliminary data.</text>
</comment>
<dbReference type="Proteomes" id="UP000178187">
    <property type="component" value="Unassembled WGS sequence"/>
</dbReference>
<accession>A0A1G1L069</accession>
<feature type="domain" description="DUF4325" evidence="1">
    <location>
        <begin position="4"/>
        <end position="55"/>
    </location>
</feature>
<organism evidence="2 3">
    <name type="scientific">Candidatus Danuiimicrobium aquiferis</name>
    <dbReference type="NCBI Taxonomy" id="1801832"/>
    <lineage>
        <taxon>Bacteria</taxon>
        <taxon>Pseudomonadati</taxon>
        <taxon>Candidatus Omnitrophota</taxon>
        <taxon>Candidatus Danuiimicrobium</taxon>
    </lineage>
</organism>
<gene>
    <name evidence="2" type="ORF">A3G33_09105</name>
</gene>
<proteinExistence type="predicted"/>
<name>A0A1G1L069_9BACT</name>